<reference evidence="2" key="1">
    <citation type="journal article" date="2011" name="Genome Res.">
        <title>Phylogeny-wide analysis of social amoeba genomes highlights ancient origins for complex intercellular communication.</title>
        <authorList>
            <person name="Heidel A.J."/>
            <person name="Lawal H.M."/>
            <person name="Felder M."/>
            <person name="Schilde C."/>
            <person name="Helps N.R."/>
            <person name="Tunggal B."/>
            <person name="Rivero F."/>
            <person name="John U."/>
            <person name="Schleicher M."/>
            <person name="Eichinger L."/>
            <person name="Platzer M."/>
            <person name="Noegel A.A."/>
            <person name="Schaap P."/>
            <person name="Gloeckner G."/>
        </authorList>
    </citation>
    <scope>NUCLEOTIDE SEQUENCE [LARGE SCALE GENOMIC DNA]</scope>
    <source>
        <strain evidence="2">SH3</strain>
    </source>
</reference>
<proteinExistence type="predicted"/>
<dbReference type="RefSeq" id="XP_004362516.1">
    <property type="nucleotide sequence ID" value="XM_004362459.1"/>
</dbReference>
<dbReference type="GeneID" id="14877095"/>
<dbReference type="Proteomes" id="UP000007797">
    <property type="component" value="Unassembled WGS sequence"/>
</dbReference>
<protein>
    <submittedName>
        <fullName evidence="1">Uncharacterized protein</fullName>
    </submittedName>
</protein>
<gene>
    <name evidence="1" type="ORF">DFA_02909</name>
</gene>
<dbReference type="EMBL" id="GL883006">
    <property type="protein sequence ID" value="EGG24665.1"/>
    <property type="molecule type" value="Genomic_DNA"/>
</dbReference>
<sequence>MGGEYEFDFMDSKDWDLKAYQKFLIGIREKYSSSVVGDDLFVQGKDPNPSDNVFARFHFQCRRHEHWKSPDHGQWFLRWDPSINTPVDDIHGRCDYDNPIQFKTIHNELKKKFPRSFHIYDDDLEDMIQDYNDYQEEPQDFTACDSVIVADVITIRVRVRVLVLFAKEDVVTCMQNTLSFFKALTSQ</sequence>
<accession>F4PIT6</accession>
<evidence type="ECO:0000313" key="1">
    <source>
        <dbReference type="EMBL" id="EGG24665.1"/>
    </source>
</evidence>
<organism evidence="1 2">
    <name type="scientific">Cavenderia fasciculata</name>
    <name type="common">Slime mold</name>
    <name type="synonym">Dictyostelium fasciculatum</name>
    <dbReference type="NCBI Taxonomy" id="261658"/>
    <lineage>
        <taxon>Eukaryota</taxon>
        <taxon>Amoebozoa</taxon>
        <taxon>Evosea</taxon>
        <taxon>Eumycetozoa</taxon>
        <taxon>Dictyostelia</taxon>
        <taxon>Acytosteliales</taxon>
        <taxon>Cavenderiaceae</taxon>
        <taxon>Cavenderia</taxon>
    </lineage>
</organism>
<dbReference type="KEGG" id="dfa:DFA_02909"/>
<name>F4PIT6_CACFS</name>
<evidence type="ECO:0000313" key="2">
    <source>
        <dbReference type="Proteomes" id="UP000007797"/>
    </source>
</evidence>
<dbReference type="AlphaFoldDB" id="F4PIT6"/>
<keyword evidence="2" id="KW-1185">Reference proteome</keyword>